<dbReference type="Gene3D" id="3.40.470.10">
    <property type="entry name" value="Uracil-DNA glycosylase-like domain"/>
    <property type="match status" value="1"/>
</dbReference>
<evidence type="ECO:0000313" key="13">
    <source>
        <dbReference type="Proteomes" id="UP000276542"/>
    </source>
</evidence>
<evidence type="ECO:0000256" key="1">
    <source>
        <dbReference type="ARBA" id="ARBA00001400"/>
    </source>
</evidence>
<organism evidence="12 13">
    <name type="scientific">Nocardioides cavernaquae</name>
    <dbReference type="NCBI Taxonomy" id="2321396"/>
    <lineage>
        <taxon>Bacteria</taxon>
        <taxon>Bacillati</taxon>
        <taxon>Actinomycetota</taxon>
        <taxon>Actinomycetes</taxon>
        <taxon>Propionibacteriales</taxon>
        <taxon>Nocardioidaceae</taxon>
        <taxon>Nocardioides</taxon>
    </lineage>
</organism>
<dbReference type="CDD" id="cd10027">
    <property type="entry name" value="UDG-F1-like"/>
    <property type="match status" value="1"/>
</dbReference>
<dbReference type="RefSeq" id="WP_120060430.1">
    <property type="nucleotide sequence ID" value="NZ_QYRP01000002.1"/>
</dbReference>
<evidence type="ECO:0000256" key="7">
    <source>
        <dbReference type="ARBA" id="ARBA00023204"/>
    </source>
</evidence>
<comment type="catalytic activity">
    <reaction evidence="1 8 10">
        <text>Hydrolyzes single-stranded DNA or mismatched double-stranded DNA and polynucleotides, releasing free uracil.</text>
        <dbReference type="EC" id="3.2.2.27"/>
    </reaction>
</comment>
<evidence type="ECO:0000256" key="6">
    <source>
        <dbReference type="ARBA" id="ARBA00022801"/>
    </source>
</evidence>
<dbReference type="AlphaFoldDB" id="A0A3A5H9D6"/>
<evidence type="ECO:0000256" key="3">
    <source>
        <dbReference type="ARBA" id="ARBA00008184"/>
    </source>
</evidence>
<keyword evidence="7 8" id="KW-0234">DNA repair</keyword>
<gene>
    <name evidence="8" type="primary">ung</name>
    <name evidence="12" type="ORF">D4739_09710</name>
</gene>
<dbReference type="NCBIfam" id="NF003589">
    <property type="entry name" value="PRK05254.1-2"/>
    <property type="match status" value="1"/>
</dbReference>
<proteinExistence type="inferred from homology"/>
<comment type="similarity">
    <text evidence="3 8 10">Belongs to the uracil-DNA glycosylase (UDG) superfamily. UNG family.</text>
</comment>
<dbReference type="GO" id="GO:0004844">
    <property type="term" value="F:uracil DNA N-glycosylase activity"/>
    <property type="evidence" value="ECO:0007669"/>
    <property type="project" value="UniProtKB-UniRule"/>
</dbReference>
<dbReference type="SMART" id="SM00987">
    <property type="entry name" value="UreE_C"/>
    <property type="match status" value="1"/>
</dbReference>
<dbReference type="NCBIfam" id="TIGR00628">
    <property type="entry name" value="ung"/>
    <property type="match status" value="1"/>
</dbReference>
<dbReference type="GO" id="GO:0005737">
    <property type="term" value="C:cytoplasm"/>
    <property type="evidence" value="ECO:0007669"/>
    <property type="project" value="UniProtKB-SubCell"/>
</dbReference>
<dbReference type="InterPro" id="IPR002043">
    <property type="entry name" value="UDG_fam1"/>
</dbReference>
<dbReference type="OrthoDB" id="9804372at2"/>
<comment type="subcellular location">
    <subcellularLocation>
        <location evidence="8">Cytoplasm</location>
    </subcellularLocation>
</comment>
<dbReference type="GO" id="GO:0097510">
    <property type="term" value="P:base-excision repair, AP site formation via deaminated base removal"/>
    <property type="evidence" value="ECO:0007669"/>
    <property type="project" value="TreeGrafter"/>
</dbReference>
<evidence type="ECO:0000256" key="5">
    <source>
        <dbReference type="ARBA" id="ARBA00022763"/>
    </source>
</evidence>
<dbReference type="Pfam" id="PF03167">
    <property type="entry name" value="UDG"/>
    <property type="match status" value="1"/>
</dbReference>
<keyword evidence="5 8" id="KW-0227">DNA damage</keyword>
<dbReference type="NCBIfam" id="NF003592">
    <property type="entry name" value="PRK05254.1-5"/>
    <property type="match status" value="1"/>
</dbReference>
<dbReference type="EMBL" id="QYRP01000002">
    <property type="protein sequence ID" value="RJS46458.1"/>
    <property type="molecule type" value="Genomic_DNA"/>
</dbReference>
<dbReference type="InterPro" id="IPR005122">
    <property type="entry name" value="Uracil-DNA_glycosylase-like"/>
</dbReference>
<evidence type="ECO:0000259" key="11">
    <source>
        <dbReference type="SMART" id="SM00986"/>
    </source>
</evidence>
<evidence type="ECO:0000256" key="10">
    <source>
        <dbReference type="RuleBase" id="RU003780"/>
    </source>
</evidence>
<protein>
    <recommendedName>
        <fullName evidence="4 8">Uracil-DNA glycosylase</fullName>
        <shortName evidence="8">UDG</shortName>
        <ecNumber evidence="4 8">3.2.2.27</ecNumber>
    </recommendedName>
</protein>
<sequence length="229" mass="24879">MTKVAESVWAIPESWTAALQNELEQPYWASLTDFVDSERRRGDVYPPPSDVFNALALTPLGDVRVVILGQDPYHGRNQAHGLCFSVREGVTIPPSLRKILSEIRADDAGPAPTGGNLTSWATQGVLLLNATLTVASGAPKSHEDRGWETFTDAVIRAVNAKSERVVFVLWGDTARAKRKLITNPIHAVVESAHPAARANAKTPFVGSRPFAEIDRLLGDRGPIDWTPGI</sequence>
<evidence type="ECO:0000256" key="4">
    <source>
        <dbReference type="ARBA" id="ARBA00012030"/>
    </source>
</evidence>
<dbReference type="HAMAP" id="MF_00148">
    <property type="entry name" value="UDG"/>
    <property type="match status" value="1"/>
</dbReference>
<keyword evidence="12" id="KW-0326">Glycosidase</keyword>
<dbReference type="InterPro" id="IPR018085">
    <property type="entry name" value="Ura-DNA_Glyclase_AS"/>
</dbReference>
<keyword evidence="6 8" id="KW-0378">Hydrolase</keyword>
<evidence type="ECO:0000256" key="9">
    <source>
        <dbReference type="PROSITE-ProRule" id="PRU10072"/>
    </source>
</evidence>
<dbReference type="PROSITE" id="PS00130">
    <property type="entry name" value="U_DNA_GLYCOSYLASE"/>
    <property type="match status" value="1"/>
</dbReference>
<dbReference type="SUPFAM" id="SSF52141">
    <property type="entry name" value="Uracil-DNA glycosylase-like"/>
    <property type="match status" value="1"/>
</dbReference>
<comment type="function">
    <text evidence="2 8 10">Excises uracil residues from the DNA which can arise as a result of misincorporation of dUMP residues by DNA polymerase or due to deamination of cytosine.</text>
</comment>
<feature type="active site" description="Proton acceptor" evidence="8 9">
    <location>
        <position position="71"/>
    </location>
</feature>
<dbReference type="InterPro" id="IPR036895">
    <property type="entry name" value="Uracil-DNA_glycosylase-like_sf"/>
</dbReference>
<evidence type="ECO:0000313" key="12">
    <source>
        <dbReference type="EMBL" id="RJS46458.1"/>
    </source>
</evidence>
<evidence type="ECO:0000256" key="2">
    <source>
        <dbReference type="ARBA" id="ARBA00002631"/>
    </source>
</evidence>
<dbReference type="PANTHER" id="PTHR11264">
    <property type="entry name" value="URACIL-DNA GLYCOSYLASE"/>
    <property type="match status" value="1"/>
</dbReference>
<keyword evidence="8" id="KW-0963">Cytoplasm</keyword>
<dbReference type="EC" id="3.2.2.27" evidence="4 8"/>
<comment type="caution">
    <text evidence="12">The sequence shown here is derived from an EMBL/GenBank/DDBJ whole genome shotgun (WGS) entry which is preliminary data.</text>
</comment>
<dbReference type="SMART" id="SM00986">
    <property type="entry name" value="UDG"/>
    <property type="match status" value="1"/>
</dbReference>
<name>A0A3A5H9D6_9ACTN</name>
<evidence type="ECO:0000256" key="8">
    <source>
        <dbReference type="HAMAP-Rule" id="MF_00148"/>
    </source>
</evidence>
<keyword evidence="13" id="KW-1185">Reference proteome</keyword>
<dbReference type="Proteomes" id="UP000276542">
    <property type="component" value="Unassembled WGS sequence"/>
</dbReference>
<dbReference type="PANTHER" id="PTHR11264:SF0">
    <property type="entry name" value="URACIL-DNA GLYCOSYLASE"/>
    <property type="match status" value="1"/>
</dbReference>
<reference evidence="13" key="1">
    <citation type="submission" date="2018-09" db="EMBL/GenBank/DDBJ databases">
        <authorList>
            <person name="Zhu H."/>
        </authorList>
    </citation>
    <scope>NUCLEOTIDE SEQUENCE [LARGE SCALE GENOMIC DNA]</scope>
    <source>
        <strain evidence="13">K1W22B-1</strain>
    </source>
</reference>
<dbReference type="NCBIfam" id="NF003588">
    <property type="entry name" value="PRK05254.1-1"/>
    <property type="match status" value="1"/>
</dbReference>
<accession>A0A3A5H9D6</accession>
<feature type="domain" description="Uracil-DNA glycosylase-like" evidence="11">
    <location>
        <begin position="56"/>
        <end position="217"/>
    </location>
</feature>